<proteinExistence type="predicted"/>
<evidence type="ECO:0000256" key="1">
    <source>
        <dbReference type="SAM" id="MobiDB-lite"/>
    </source>
</evidence>
<feature type="region of interest" description="Disordered" evidence="1">
    <location>
        <begin position="890"/>
        <end position="912"/>
    </location>
</feature>
<evidence type="ECO:0000313" key="4">
    <source>
        <dbReference type="Proteomes" id="UP000005222"/>
    </source>
</evidence>
<dbReference type="InterPro" id="IPR057454">
    <property type="entry name" value="Bud3_C"/>
</dbReference>
<dbReference type="SUPFAM" id="SSF48065">
    <property type="entry name" value="DBL homology domain (DH-domain)"/>
    <property type="match status" value="1"/>
</dbReference>
<dbReference type="Pfam" id="PF12015">
    <property type="entry name" value="Bud3_N"/>
    <property type="match status" value="1"/>
</dbReference>
<evidence type="ECO:0000259" key="2">
    <source>
        <dbReference type="SMART" id="SM00325"/>
    </source>
</evidence>
<dbReference type="Gene3D" id="1.20.900.10">
    <property type="entry name" value="Dbl homology (DH) domain"/>
    <property type="match status" value="1"/>
</dbReference>
<dbReference type="InterPro" id="IPR000219">
    <property type="entry name" value="DH_dom"/>
</dbReference>
<dbReference type="Pfam" id="PF25351">
    <property type="entry name" value="PH_BUD3_C"/>
    <property type="match status" value="1"/>
</dbReference>
<dbReference type="GO" id="GO:0005085">
    <property type="term" value="F:guanyl-nucleotide exchange factor activity"/>
    <property type="evidence" value="ECO:0007669"/>
    <property type="project" value="InterPro"/>
</dbReference>
<dbReference type="OrthoDB" id="4066896at2759"/>
<evidence type="ECO:0000313" key="3">
    <source>
        <dbReference type="EMBL" id="CCE88797.1"/>
    </source>
</evidence>
<dbReference type="eggNOG" id="ENOG502QSNK">
    <property type="taxonomic scope" value="Eukaryota"/>
</dbReference>
<dbReference type="HOGENOM" id="CLU_265652_0_0_1"/>
<dbReference type="AlphaFoldDB" id="G8YL63"/>
<sequence length="1247" mass="142266">MGLYERYASGEQDKEFFERKKLVSIQENETILFFPYIKYYGPSNKYALEKINRNINDWKSVSSNAVYFEGYDDLFFDEFVIMVYADPSTRRLCTISFTKFGVSVFENLRLDNKSRFWPSCENLPPQHKKSEVRKALAISLLKNYSQISHHLKPNKLIKRWDETCAGYLAGSMNLIENQTPKYIGSSLLEQGFLERHMVSSALIDAVYEGKDSEGNDLMERNNMLACLLGDQLEQLFDPLLEYSPQLIEKSYQEPEHPTRLQLGSDDIAKKVLKELLDVQRSYTLRLINILQNLIIPLRVLVLDSNSSRGISKINRIFPPTIDEITRINCVLLESLSKAFPYGYLEVMRALKTIIPYFYKPYIRHETNMKEYSHRLKKFCKTNGTDFFDNEAINKRKFSLREIDSIMCESLVHLPKMKLIVNRLHHVLKSEMSKRMNFESLDKNEFSLLQEYYNSVIEVVDAFGHNDPLDSVNDEEDIKGRVFTPAGKILSEIASNWPSDLYTGWLSRKVVGIFEIRALQPLRSEQFKTEVLVIFSDRLLFINIVDEAYYQRKVESNELSVSDILMHSLVNGKPLPKLSLLPAMEVLFWADLNEVLVSSYQSVSSHTLEPGFFLSFTSRSKNGFRSNCFENVFNRNYEIHSDRGGSTTGNEIAELIVKAKILHKAKPFHLFKSTKSISNLYSAVYKRESYDEERGKSSVLLLMNKTVNDPSTIFKEYDNVSLLIVACILENYQIRTIAYSRDGSIRIDKIISAKDLRKQIVKVIASYLELTGSNDTDFSSKVYSTLRMKIRDLNGHKSTNEESEQTTIPELVEDKHNSANGIAESIEPAQRQVTTIHNEYNPEISNKTDTKPSSKSSGISKQKSFVGKIRGSMRHSLDSFDIFSNTYLKKKSKTRSTNSKTSLSREDNPSSNADMIDEAQKYQDQDDHITGEHSESEAADIADISTVTTTNSILVHSNFQFPRNNGLVESGPFSPTIALIDSDEEGESYNKIVNPRFLEKEIMQISSEQGRGDWRSAKTEQSDKQVLMKRADSVDSDSNWTEVKEEDIEQNHHDSEDKIILAGQEFNDIVSTGYSRVQETQKGNTYPESLTRNLPDLNTGPYEFHNTGSPETADVNRYQTKDVLLGIAPSQGERTSSQVKLDLSGSASKNWKTKSASNFSIARLNSCSSEEEFYSIRDAPSIYSSCSELHESSDSEKTIYEEKEKHHSQVSSLDMHTCLAEQKEEKLSSRNSSDTGGNYSVISVWSND</sequence>
<name>G8YL63_PICSO</name>
<keyword evidence="4" id="KW-1185">Reference proteome</keyword>
<feature type="region of interest" description="Disordered" evidence="1">
    <location>
        <begin position="837"/>
        <end position="866"/>
    </location>
</feature>
<dbReference type="EMBL" id="FO082054">
    <property type="protein sequence ID" value="CCE88797.1"/>
    <property type="molecule type" value="Genomic_DNA"/>
</dbReference>
<feature type="region of interest" description="Disordered" evidence="1">
    <location>
        <begin position="1029"/>
        <end position="1051"/>
    </location>
</feature>
<gene>
    <name evidence="3" type="primary">Piso0_001579</name>
    <name evidence="3" type="ORF">GNLVRS01_PISO0F09487g</name>
</gene>
<dbReference type="SMART" id="SM00325">
    <property type="entry name" value="RhoGEF"/>
    <property type="match status" value="1"/>
</dbReference>
<feature type="domain" description="DH" evidence="2">
    <location>
        <begin position="271"/>
        <end position="461"/>
    </location>
</feature>
<dbReference type="STRING" id="559304.G8YL63"/>
<dbReference type="Proteomes" id="UP000005222">
    <property type="component" value="Chromosome F"/>
</dbReference>
<dbReference type="InterPro" id="IPR035899">
    <property type="entry name" value="DBL_dom_sf"/>
</dbReference>
<dbReference type="InterPro" id="IPR021895">
    <property type="entry name" value="Bud3_N"/>
</dbReference>
<dbReference type="InParanoid" id="G8YL63"/>
<protein>
    <submittedName>
        <fullName evidence="3">Piso0_001579 protein</fullName>
    </submittedName>
</protein>
<accession>G8YL63</accession>
<feature type="compositionally biased region" description="Low complexity" evidence="1">
    <location>
        <begin position="852"/>
        <end position="863"/>
    </location>
</feature>
<organism evidence="3 4">
    <name type="scientific">Pichia sorbitophila (strain ATCC MYA-4447 / BCRC 22081 / CBS 7064 / NBRC 10061 / NRRL Y-12695)</name>
    <name type="common">Hybrid yeast</name>
    <dbReference type="NCBI Taxonomy" id="559304"/>
    <lineage>
        <taxon>Eukaryota</taxon>
        <taxon>Fungi</taxon>
        <taxon>Dikarya</taxon>
        <taxon>Ascomycota</taxon>
        <taxon>Saccharomycotina</taxon>
        <taxon>Pichiomycetes</taxon>
        <taxon>Debaryomycetaceae</taxon>
        <taxon>Millerozyma</taxon>
    </lineage>
</organism>
<reference evidence="3 4" key="1">
    <citation type="journal article" date="2012" name="G3 (Bethesda)">
        <title>Pichia sorbitophila, an interspecies yeast hybrid reveals early steps of genome resolution following polyploidization.</title>
        <authorList>
            <person name="Leh Louis V."/>
            <person name="Despons L."/>
            <person name="Friedrich A."/>
            <person name="Martin T."/>
            <person name="Durrens P."/>
            <person name="Casaregola S."/>
            <person name="Neuveglise C."/>
            <person name="Fairhead C."/>
            <person name="Marck C."/>
            <person name="Cruz J.A."/>
            <person name="Straub M.L."/>
            <person name="Kugler V."/>
            <person name="Sacerdot C."/>
            <person name="Uzunov Z."/>
            <person name="Thierry A."/>
            <person name="Weiss S."/>
            <person name="Bleykasten C."/>
            <person name="De Montigny J."/>
            <person name="Jacques N."/>
            <person name="Jung P."/>
            <person name="Lemaire M."/>
            <person name="Mallet S."/>
            <person name="Morel G."/>
            <person name="Richard G.F."/>
            <person name="Sarkar A."/>
            <person name="Savel G."/>
            <person name="Schacherer J."/>
            <person name="Seret M.L."/>
            <person name="Talla E."/>
            <person name="Samson G."/>
            <person name="Jubin C."/>
            <person name="Poulain J."/>
            <person name="Vacherie B."/>
            <person name="Barbe V."/>
            <person name="Pelletier E."/>
            <person name="Sherman D.J."/>
            <person name="Westhof E."/>
            <person name="Weissenbach J."/>
            <person name="Baret P.V."/>
            <person name="Wincker P."/>
            <person name="Gaillardin C."/>
            <person name="Dujon B."/>
            <person name="Souciet J.L."/>
        </authorList>
    </citation>
    <scope>NUCLEOTIDE SEQUENCE [LARGE SCALE GENOMIC DNA]</scope>
    <source>
        <strain evidence="4">ATCC MYA-4447 / BCRC 22081 / CBS 7064 / NBRC 10061 / NRRL Y-12695</strain>
    </source>
</reference>